<evidence type="ECO:0000313" key="3">
    <source>
        <dbReference type="EMBL" id="SDS52737.1"/>
    </source>
</evidence>
<accession>A0A1H1SXH5</accession>
<keyword evidence="4" id="KW-1185">Reference proteome</keyword>
<dbReference type="OrthoDB" id="490569at2"/>
<sequence length="168" mass="18879">MRLLSGLVICCLFISQLVHADEGSHRASAERFLKLANAEGMTAPIYSQVEQLLTARFTQMGGSMQHEAVLRSYQQQARALLDAQLSWEAMRGELADLYLPIFNEAEFEQLAAFYSSPAGSKLMQHLPQLTHASMAITQERVEQHISPKLEQLLEQMTAEVEERQTGSR</sequence>
<organism evidence="3 4">
    <name type="scientific">Halopseudomonas litoralis</name>
    <dbReference type="NCBI Taxonomy" id="797277"/>
    <lineage>
        <taxon>Bacteria</taxon>
        <taxon>Pseudomonadati</taxon>
        <taxon>Pseudomonadota</taxon>
        <taxon>Gammaproteobacteria</taxon>
        <taxon>Pseudomonadales</taxon>
        <taxon>Pseudomonadaceae</taxon>
        <taxon>Halopseudomonas</taxon>
    </lineage>
</organism>
<evidence type="ECO:0000313" key="4">
    <source>
        <dbReference type="Proteomes" id="UP000243426"/>
    </source>
</evidence>
<dbReference type="Proteomes" id="UP000243426">
    <property type="component" value="Chromosome I"/>
</dbReference>
<feature type="domain" description="DUF2059" evidence="2">
    <location>
        <begin position="88"/>
        <end position="144"/>
    </location>
</feature>
<gene>
    <name evidence="3" type="ORF">SAMN05216198_2150</name>
</gene>
<reference evidence="4" key="1">
    <citation type="submission" date="2016-10" db="EMBL/GenBank/DDBJ databases">
        <authorList>
            <person name="Varghese N."/>
            <person name="Submissions S."/>
        </authorList>
    </citation>
    <scope>NUCLEOTIDE SEQUENCE [LARGE SCALE GENOMIC DNA]</scope>
    <source>
        <strain evidence="4">2SM5</strain>
    </source>
</reference>
<evidence type="ECO:0000256" key="1">
    <source>
        <dbReference type="SAM" id="SignalP"/>
    </source>
</evidence>
<dbReference type="InterPro" id="IPR018637">
    <property type="entry name" value="DUF2059"/>
</dbReference>
<dbReference type="RefSeq" id="WP_090273300.1">
    <property type="nucleotide sequence ID" value="NZ_LT629748.1"/>
</dbReference>
<dbReference type="STRING" id="797277.SAMN05216198_2150"/>
<feature type="signal peptide" evidence="1">
    <location>
        <begin position="1"/>
        <end position="20"/>
    </location>
</feature>
<dbReference type="Pfam" id="PF09832">
    <property type="entry name" value="DUF2059"/>
    <property type="match status" value="1"/>
</dbReference>
<feature type="chain" id="PRO_5009260547" description="DUF2059 domain-containing protein" evidence="1">
    <location>
        <begin position="21"/>
        <end position="168"/>
    </location>
</feature>
<dbReference type="EMBL" id="LT629748">
    <property type="protein sequence ID" value="SDS52737.1"/>
    <property type="molecule type" value="Genomic_DNA"/>
</dbReference>
<evidence type="ECO:0000259" key="2">
    <source>
        <dbReference type="Pfam" id="PF09832"/>
    </source>
</evidence>
<name>A0A1H1SXH5_9GAMM</name>
<proteinExistence type="predicted"/>
<protein>
    <recommendedName>
        <fullName evidence="2">DUF2059 domain-containing protein</fullName>
    </recommendedName>
</protein>
<keyword evidence="1" id="KW-0732">Signal</keyword>
<dbReference type="AlphaFoldDB" id="A0A1H1SXH5"/>